<dbReference type="Gene3D" id="3.30.2040.10">
    <property type="entry name" value="PSTPO5379-like domain"/>
    <property type="match status" value="1"/>
</dbReference>
<reference evidence="3 4" key="1">
    <citation type="submission" date="2022-05" db="EMBL/GenBank/DDBJ databases">
        <authorList>
            <consortium name="Genoscope - CEA"/>
            <person name="William W."/>
        </authorList>
    </citation>
    <scope>NUCLEOTIDE SEQUENCE [LARGE SCALE GENOMIC DNA]</scope>
</reference>
<gene>
    <name evidence="3" type="ORF">PLOB_00043916</name>
</gene>
<comment type="similarity">
    <text evidence="1">Belongs to the D-glutamate cyclase family.</text>
</comment>
<evidence type="ECO:0000256" key="1">
    <source>
        <dbReference type="ARBA" id="ARBA00007896"/>
    </source>
</evidence>
<proteinExistence type="inferred from homology"/>
<dbReference type="Pfam" id="PF07286">
    <property type="entry name" value="D-Glu_cyclase"/>
    <property type="match status" value="1"/>
</dbReference>
<keyword evidence="4" id="KW-1185">Reference proteome</keyword>
<dbReference type="Proteomes" id="UP001159405">
    <property type="component" value="Unassembled WGS sequence"/>
</dbReference>
<protein>
    <submittedName>
        <fullName evidence="3">Uncharacterized protein</fullName>
    </submittedName>
</protein>
<dbReference type="PANTHER" id="PTHR32022">
    <property type="entry name" value="D-GLUTAMATE CYCLASE, MITOCHONDRIAL"/>
    <property type="match status" value="1"/>
</dbReference>
<evidence type="ECO:0000313" key="3">
    <source>
        <dbReference type="EMBL" id="CAH3144339.1"/>
    </source>
</evidence>
<dbReference type="InterPro" id="IPR038021">
    <property type="entry name" value="Putative_hydro-lyase"/>
</dbReference>
<dbReference type="SUPFAM" id="SSF160920">
    <property type="entry name" value="PSTPO5379-like"/>
    <property type="match status" value="1"/>
</dbReference>
<dbReference type="InterPro" id="IPR009906">
    <property type="entry name" value="D-Glu_cyclase"/>
</dbReference>
<dbReference type="EMBL" id="CALNXK010000073">
    <property type="protein sequence ID" value="CAH3144339.1"/>
    <property type="molecule type" value="Genomic_DNA"/>
</dbReference>
<organism evidence="3 4">
    <name type="scientific">Porites lobata</name>
    <dbReference type="NCBI Taxonomy" id="104759"/>
    <lineage>
        <taxon>Eukaryota</taxon>
        <taxon>Metazoa</taxon>
        <taxon>Cnidaria</taxon>
        <taxon>Anthozoa</taxon>
        <taxon>Hexacorallia</taxon>
        <taxon>Scleractinia</taxon>
        <taxon>Fungiina</taxon>
        <taxon>Poritidae</taxon>
        <taxon>Porites</taxon>
    </lineage>
</organism>
<keyword evidence="2" id="KW-0456">Lyase</keyword>
<evidence type="ECO:0000313" key="4">
    <source>
        <dbReference type="Proteomes" id="UP001159405"/>
    </source>
</evidence>
<sequence length="560" mass="62184">MAHLRKSVNMYFKKMNPNVGKYADQNYMKESKLGPGNNQQGIIMTSACNPALLHPREARAEFRKNNLTHISCSQFCAGYLQANIACLPSNMADDFELLCAKNSCAFPHLYRSQPGEVSAPPLASDSDVRTDLPLYAISEDGVLIKHATDLLDIFWEDIATFYFGCNFSFDHLLWASNVPVRHMMEKRDPPTYTSDIPFLPQGPFAGNMVVSLRTIQREFVQKVAEVCTPLDFAHGAPIHIGDPKIIGIEDFLHPPFGDGPVVREDDVFIFWGCGISATEVVTSAKPRIAVTLSPRCVGSLFITDLRVMECYEERKKESQQNHLSPKVVFLSESPQFASLVSQQAIDQITAKRNELISQMQESTDGVMQPTDSLLKSAMFLSHASSVAIVTEGVKMRQLEAMVCLAKALLAQEKEITILTSESIVSEWRAFLNKCEAKGILQKCISVTSLKAHAVVQSLGPWFFSSSLNSVVTVNEEGTLAVQNMLSMGEDIRDVNQINIATPNENACWLDPSVVAMATYILHTCPIHGRYVRRGRGEHIVRPKEEFLLSPKQVLEIALGK</sequence>
<accession>A0ABN8PLF5</accession>
<evidence type="ECO:0000256" key="2">
    <source>
        <dbReference type="ARBA" id="ARBA00023239"/>
    </source>
</evidence>
<comment type="caution">
    <text evidence="3">The sequence shown here is derived from an EMBL/GenBank/DDBJ whole genome shotgun (WGS) entry which is preliminary data.</text>
</comment>
<dbReference type="PANTHER" id="PTHR32022:SF10">
    <property type="entry name" value="D-GLUTAMATE CYCLASE, MITOCHONDRIAL"/>
    <property type="match status" value="1"/>
</dbReference>
<name>A0ABN8PLF5_9CNID</name>
<dbReference type="Gene3D" id="3.40.1640.10">
    <property type="entry name" value="PSTPO5379-like"/>
    <property type="match status" value="1"/>
</dbReference>